<name>A0A9D4Z5E4_ADICA</name>
<dbReference type="EMBL" id="JABFUD020000024">
    <property type="protein sequence ID" value="KAI5060416.1"/>
    <property type="molecule type" value="Genomic_DNA"/>
</dbReference>
<protein>
    <submittedName>
        <fullName evidence="2">Uncharacterized protein</fullName>
    </submittedName>
</protein>
<feature type="region of interest" description="Disordered" evidence="1">
    <location>
        <begin position="64"/>
        <end position="84"/>
    </location>
</feature>
<evidence type="ECO:0000313" key="2">
    <source>
        <dbReference type="EMBL" id="KAI5060416.1"/>
    </source>
</evidence>
<sequence>MIRTCLVLHNMCIVHADSFDEGWIREAQGELQRAQAQLDATSLDTTVRRGLNDALQKLMDSDSSQAVERAQNGGNVSSDVVVNGTHRRDNTARVMFKERERRNVVAVFGDNDSTDESFESE</sequence>
<organism evidence="2 3">
    <name type="scientific">Adiantum capillus-veneris</name>
    <name type="common">Maidenhair fern</name>
    <dbReference type="NCBI Taxonomy" id="13818"/>
    <lineage>
        <taxon>Eukaryota</taxon>
        <taxon>Viridiplantae</taxon>
        <taxon>Streptophyta</taxon>
        <taxon>Embryophyta</taxon>
        <taxon>Tracheophyta</taxon>
        <taxon>Polypodiopsida</taxon>
        <taxon>Polypodiidae</taxon>
        <taxon>Polypodiales</taxon>
        <taxon>Pteridineae</taxon>
        <taxon>Pteridaceae</taxon>
        <taxon>Vittarioideae</taxon>
        <taxon>Adiantum</taxon>
    </lineage>
</organism>
<keyword evidence="3" id="KW-1185">Reference proteome</keyword>
<dbReference type="Proteomes" id="UP000886520">
    <property type="component" value="Chromosome 24"/>
</dbReference>
<comment type="caution">
    <text evidence="2">The sequence shown here is derived from an EMBL/GenBank/DDBJ whole genome shotgun (WGS) entry which is preliminary data.</text>
</comment>
<dbReference type="AlphaFoldDB" id="A0A9D4Z5E4"/>
<reference evidence="2" key="1">
    <citation type="submission" date="2021-01" db="EMBL/GenBank/DDBJ databases">
        <title>Adiantum capillus-veneris genome.</title>
        <authorList>
            <person name="Fang Y."/>
            <person name="Liao Q."/>
        </authorList>
    </citation>
    <scope>NUCLEOTIDE SEQUENCE</scope>
    <source>
        <strain evidence="2">H3</strain>
        <tissue evidence="2">Leaf</tissue>
    </source>
</reference>
<evidence type="ECO:0000313" key="3">
    <source>
        <dbReference type="Proteomes" id="UP000886520"/>
    </source>
</evidence>
<feature type="compositionally biased region" description="Low complexity" evidence="1">
    <location>
        <begin position="72"/>
        <end position="84"/>
    </location>
</feature>
<proteinExistence type="predicted"/>
<gene>
    <name evidence="2" type="ORF">GOP47_0024836</name>
</gene>
<accession>A0A9D4Z5E4</accession>
<evidence type="ECO:0000256" key="1">
    <source>
        <dbReference type="SAM" id="MobiDB-lite"/>
    </source>
</evidence>